<reference evidence="11 12" key="1">
    <citation type="submission" date="2019-06" db="EMBL/GenBank/DDBJ databases">
        <title>New taxonomy in bacterial strain CC-CFT640, isolated from vineyard.</title>
        <authorList>
            <person name="Lin S.-Y."/>
            <person name="Tsai C.-F."/>
            <person name="Young C.-C."/>
        </authorList>
    </citation>
    <scope>NUCLEOTIDE SEQUENCE [LARGE SCALE GENOMIC DNA]</scope>
    <source>
        <strain evidence="11 12">CC-CFT640</strain>
    </source>
</reference>
<dbReference type="PANTHER" id="PTHR33175:SF5">
    <property type="entry name" value="INTEGRATION HOST FACTOR SUBUNIT BETA"/>
    <property type="match status" value="1"/>
</dbReference>
<dbReference type="GO" id="GO:0003677">
    <property type="term" value="F:DNA binding"/>
    <property type="evidence" value="ECO:0007669"/>
    <property type="project" value="UniProtKB-UniRule"/>
</dbReference>
<dbReference type="InterPro" id="IPR005685">
    <property type="entry name" value="IHF_beta"/>
</dbReference>
<keyword evidence="4 8" id="KW-0805">Transcription regulation</keyword>
<dbReference type="GO" id="GO:0005694">
    <property type="term" value="C:chromosome"/>
    <property type="evidence" value="ECO:0007669"/>
    <property type="project" value="InterPro"/>
</dbReference>
<keyword evidence="5 8" id="KW-0238">DNA-binding</keyword>
<evidence type="ECO:0000256" key="2">
    <source>
        <dbReference type="ARBA" id="ARBA00018700"/>
    </source>
</evidence>
<dbReference type="SMART" id="SM00411">
    <property type="entry name" value="BHL"/>
    <property type="match status" value="1"/>
</dbReference>
<evidence type="ECO:0000256" key="7">
    <source>
        <dbReference type="ARBA" id="ARBA00023172"/>
    </source>
</evidence>
<gene>
    <name evidence="8 11" type="primary">ihfB</name>
    <name evidence="8" type="synonym">himD</name>
    <name evidence="11" type="ORF">FHP25_32170</name>
</gene>
<dbReference type="Gene3D" id="4.10.520.10">
    <property type="entry name" value="IHF-like DNA-binding proteins"/>
    <property type="match status" value="1"/>
</dbReference>
<dbReference type="AlphaFoldDB" id="A0A5C8PBS4"/>
<dbReference type="GO" id="GO:0006417">
    <property type="term" value="P:regulation of translation"/>
    <property type="evidence" value="ECO:0007669"/>
    <property type="project" value="UniProtKB-UniRule"/>
</dbReference>
<evidence type="ECO:0000256" key="4">
    <source>
        <dbReference type="ARBA" id="ARBA00023015"/>
    </source>
</evidence>
<comment type="similarity">
    <text evidence="1 8 9">Belongs to the bacterial histone-like protein family.</text>
</comment>
<organism evidence="11 12">
    <name type="scientific">Vineibacter terrae</name>
    <dbReference type="NCBI Taxonomy" id="2586908"/>
    <lineage>
        <taxon>Bacteria</taxon>
        <taxon>Pseudomonadati</taxon>
        <taxon>Pseudomonadota</taxon>
        <taxon>Alphaproteobacteria</taxon>
        <taxon>Hyphomicrobiales</taxon>
        <taxon>Vineibacter</taxon>
    </lineage>
</organism>
<evidence type="ECO:0000313" key="11">
    <source>
        <dbReference type="EMBL" id="TXL71013.1"/>
    </source>
</evidence>
<dbReference type="GO" id="GO:0030527">
    <property type="term" value="F:structural constituent of chromatin"/>
    <property type="evidence" value="ECO:0007669"/>
    <property type="project" value="InterPro"/>
</dbReference>
<name>A0A5C8PBS4_9HYPH</name>
<dbReference type="EMBL" id="VDUZ01000050">
    <property type="protein sequence ID" value="TXL71013.1"/>
    <property type="molecule type" value="Genomic_DNA"/>
</dbReference>
<evidence type="ECO:0000256" key="3">
    <source>
        <dbReference type="ARBA" id="ARBA00022845"/>
    </source>
</evidence>
<dbReference type="Proteomes" id="UP000321638">
    <property type="component" value="Unassembled WGS sequence"/>
</dbReference>
<dbReference type="GO" id="GO:0006355">
    <property type="term" value="P:regulation of DNA-templated transcription"/>
    <property type="evidence" value="ECO:0007669"/>
    <property type="project" value="UniProtKB-UniRule"/>
</dbReference>
<dbReference type="Pfam" id="PF00216">
    <property type="entry name" value="Bac_DNA_binding"/>
    <property type="match status" value="1"/>
</dbReference>
<dbReference type="GO" id="GO:0006310">
    <property type="term" value="P:DNA recombination"/>
    <property type="evidence" value="ECO:0007669"/>
    <property type="project" value="UniProtKB-UniRule"/>
</dbReference>
<keyword evidence="6 8" id="KW-0804">Transcription</keyword>
<comment type="caution">
    <text evidence="11">The sequence shown here is derived from an EMBL/GenBank/DDBJ whole genome shotgun (WGS) entry which is preliminary data.</text>
</comment>
<dbReference type="SUPFAM" id="SSF47729">
    <property type="entry name" value="IHF-like DNA-binding proteins"/>
    <property type="match status" value="1"/>
</dbReference>
<evidence type="ECO:0000313" key="12">
    <source>
        <dbReference type="Proteomes" id="UP000321638"/>
    </source>
</evidence>
<dbReference type="InterPro" id="IPR000119">
    <property type="entry name" value="Hist_DNA-bd"/>
</dbReference>
<dbReference type="OrthoDB" id="9804203at2"/>
<dbReference type="HAMAP" id="MF_00381">
    <property type="entry name" value="IHF_beta"/>
    <property type="match status" value="1"/>
</dbReference>
<dbReference type="InterPro" id="IPR010992">
    <property type="entry name" value="IHF-like_DNA-bd_dom_sf"/>
</dbReference>
<dbReference type="CDD" id="cd13836">
    <property type="entry name" value="IHF_B"/>
    <property type="match status" value="1"/>
</dbReference>
<keyword evidence="7 8" id="KW-0233">DNA recombination</keyword>
<sequence>MTKSELIAKLAALNPHLYQRDVERIVATIFDEITNALARGDRVELRGFGAFSVKQRDSRTGRNPRTGEAVSVTEKRVPYFKTGKDLRDRINREFAAQLAAQEQPGSDPDAGKDAG</sequence>
<protein>
    <recommendedName>
        <fullName evidence="2 8">Integration host factor subunit beta</fullName>
        <shortName evidence="8">IHF-beta</shortName>
    </recommendedName>
</protein>
<evidence type="ECO:0000256" key="5">
    <source>
        <dbReference type="ARBA" id="ARBA00023125"/>
    </source>
</evidence>
<dbReference type="NCBIfam" id="NF001222">
    <property type="entry name" value="PRK00199.1"/>
    <property type="match status" value="1"/>
</dbReference>
<keyword evidence="3 8" id="KW-0810">Translation regulation</keyword>
<evidence type="ECO:0000256" key="1">
    <source>
        <dbReference type="ARBA" id="ARBA00010529"/>
    </source>
</evidence>
<dbReference type="GO" id="GO:0005829">
    <property type="term" value="C:cytosol"/>
    <property type="evidence" value="ECO:0007669"/>
    <property type="project" value="TreeGrafter"/>
</dbReference>
<accession>A0A5C8PBS4</accession>
<comment type="function">
    <text evidence="8 10">This protein is one of the two subunits of integration host factor, a specific DNA-binding protein that functions in genetic recombination as well as in transcriptional and translational control.</text>
</comment>
<keyword evidence="12" id="KW-1185">Reference proteome</keyword>
<dbReference type="RefSeq" id="WP_147851107.1">
    <property type="nucleotide sequence ID" value="NZ_VDUZ01000050.1"/>
</dbReference>
<dbReference type="PRINTS" id="PR01727">
    <property type="entry name" value="DNABINDINGHU"/>
</dbReference>
<evidence type="ECO:0000256" key="8">
    <source>
        <dbReference type="HAMAP-Rule" id="MF_00381"/>
    </source>
</evidence>
<evidence type="ECO:0000256" key="9">
    <source>
        <dbReference type="RuleBase" id="RU003939"/>
    </source>
</evidence>
<dbReference type="PROSITE" id="PS00045">
    <property type="entry name" value="HISTONE_LIKE"/>
    <property type="match status" value="1"/>
</dbReference>
<dbReference type="NCBIfam" id="TIGR00988">
    <property type="entry name" value="hip"/>
    <property type="match status" value="1"/>
</dbReference>
<dbReference type="InterPro" id="IPR020816">
    <property type="entry name" value="Histone-like_DNA-bd_CS"/>
</dbReference>
<dbReference type="PANTHER" id="PTHR33175">
    <property type="entry name" value="DNA-BINDING PROTEIN HU"/>
    <property type="match status" value="1"/>
</dbReference>
<evidence type="ECO:0000256" key="6">
    <source>
        <dbReference type="ARBA" id="ARBA00023163"/>
    </source>
</evidence>
<proteinExistence type="inferred from homology"/>
<evidence type="ECO:0000256" key="10">
    <source>
        <dbReference type="RuleBase" id="RU003941"/>
    </source>
</evidence>
<comment type="subunit">
    <text evidence="8 10">Heterodimer of an alpha and a beta chain.</text>
</comment>